<evidence type="ECO:0000256" key="14">
    <source>
        <dbReference type="SAM" id="Phobius"/>
    </source>
</evidence>
<keyword evidence="9" id="KW-0560">Oxidoreductase</keyword>
<protein>
    <recommendedName>
        <fullName evidence="17">Cytochrome P450</fullName>
    </recommendedName>
</protein>
<dbReference type="FunFam" id="1.10.630.10:FF:000042">
    <property type="entry name" value="Cytochrome P450"/>
    <property type="match status" value="2"/>
</dbReference>
<keyword evidence="7" id="KW-0256">Endoplasmic reticulum</keyword>
<keyword evidence="11" id="KW-0503">Monooxygenase</keyword>
<dbReference type="InterPro" id="IPR002401">
    <property type="entry name" value="Cyt_P450_E_grp-I"/>
</dbReference>
<keyword evidence="14" id="KW-1133">Transmembrane helix</keyword>
<dbReference type="GO" id="GO:0005506">
    <property type="term" value="F:iron ion binding"/>
    <property type="evidence" value="ECO:0007669"/>
    <property type="project" value="InterPro"/>
</dbReference>
<evidence type="ECO:0000256" key="6">
    <source>
        <dbReference type="ARBA" id="ARBA00022723"/>
    </source>
</evidence>
<keyword evidence="10 13" id="KW-0408">Iron</keyword>
<sequence length="1039" mass="117196">MSGVWSIPFVQLCAAAVLLVTFLGYMYLTYHYGKWTGLGVPHAAPSPPFGSLRDVVMGRVPLVDAIHSLYRRFDGQRYFGIYEGRQPLLVVCDPQLVHTIMVKDFRSFVDRNAGKVSFVHDKLFDHLVNLRGEQWKAIRAKLSPTFSAAKLKSMLGDINVCTARLIDNLNGQITKNSGIVDVSEASAQFTTDTIGSCAFGLDCNALSNPDSEFRRTGRAIFTPSLRSNLLNITRLVGFGRLLDVFRIRGMSGNIYDFFDNLLDTTMEQHKSGENTRNDFIALLVKLKDEEKQKEHGQKLFTDDILAANSFVFFVAGFETTASTISYCLYELAMNPEIQVKLRENIKKTLDANDGKLAYDTLKDMKYLDMVINETFRLHPPVPVLNRVCTQKYTITDSNITLNVGDKLIIPTYSLHHDSKYYSDPEIFDPERFTEENISSRPHGTFLPFGDGPRICIGLRFAMMEAKTGLAEILSKFEVSPCKETQTPIKIKPRSILLTPNESIRLSFKSIDQVQFIPAQVHALTVCEPLAMICFSCWLEIVPIAAIASALLTYVYCTRYYGHWTALGVPHTKPAPLLGHFAGPTMGRESGTITVDTLYRRFVGHRYFGVYQLRHPMLVVRDPVLVHAVLATEFGSFHDRVMSRTSFEHDGLFNSLVNLRGDKWKAVRAKLSPTFTVAKLKAMFASLHVCTGQLTDKLLLLTSGGQGIVNVTDVSSKFTIDTIGRCAFGINCNTLFDSNTEFQRAGQAVFTPTLKSSVLNFMRLIDLGWLVDLFRLRSMPDLVYEFYLNLFQDTLELRKNEKEDRNDFVSILVKLRNDEKINNSRVELFTDDVLASNAFIFFAAGFETTASAMSYCLYELALNQDIQVELRKQIQHTLNENGGILTYDVLKDMKYLDMVLNETLRMHPPGPGLLRVCTKKFKIPDSDITLDTGMKVLIPTYSLHHDPAYYPNPELFDPLRFTEDNKALRPNGTFLPFGDGPRICIGLRFALMEAKTGLAEIISKFEIFPCKYTKIPIKLNPRSILLTPNEPISLLFKQIA</sequence>
<dbReference type="SUPFAM" id="SSF48264">
    <property type="entry name" value="Cytochrome P450"/>
    <property type="match status" value="2"/>
</dbReference>
<comment type="similarity">
    <text evidence="4">Belongs to the cytochrome P450 family.</text>
</comment>
<accession>A0A8R2BAD8</accession>
<evidence type="ECO:0000256" key="12">
    <source>
        <dbReference type="ARBA" id="ARBA00023136"/>
    </source>
</evidence>
<keyword evidence="14" id="KW-0812">Transmembrane</keyword>
<dbReference type="Proteomes" id="UP000007819">
    <property type="component" value="Chromosome A2"/>
</dbReference>
<reference evidence="15" key="2">
    <citation type="submission" date="2022-06" db="UniProtKB">
        <authorList>
            <consortium name="EnsemblMetazoa"/>
        </authorList>
    </citation>
    <scope>IDENTIFICATION</scope>
</reference>
<evidence type="ECO:0000256" key="3">
    <source>
        <dbReference type="ARBA" id="ARBA00004406"/>
    </source>
</evidence>
<dbReference type="PRINTS" id="PR00463">
    <property type="entry name" value="EP450I"/>
</dbReference>
<evidence type="ECO:0000256" key="4">
    <source>
        <dbReference type="ARBA" id="ARBA00010617"/>
    </source>
</evidence>
<evidence type="ECO:0000256" key="9">
    <source>
        <dbReference type="ARBA" id="ARBA00023002"/>
    </source>
</evidence>
<evidence type="ECO:0000313" key="16">
    <source>
        <dbReference type="Proteomes" id="UP000007819"/>
    </source>
</evidence>
<keyword evidence="8" id="KW-0492">Microsome</keyword>
<dbReference type="RefSeq" id="XP_008188450.1">
    <property type="nucleotide sequence ID" value="XM_008190228.2"/>
</dbReference>
<dbReference type="GO" id="GO:0005789">
    <property type="term" value="C:endoplasmic reticulum membrane"/>
    <property type="evidence" value="ECO:0007669"/>
    <property type="project" value="UniProtKB-SubCell"/>
</dbReference>
<evidence type="ECO:0000256" key="10">
    <source>
        <dbReference type="ARBA" id="ARBA00023004"/>
    </source>
</evidence>
<keyword evidence="12 14" id="KW-0472">Membrane</keyword>
<dbReference type="GeneID" id="100168454"/>
<comment type="cofactor">
    <cofactor evidence="1 13">
        <name>heme</name>
        <dbReference type="ChEBI" id="CHEBI:30413"/>
    </cofactor>
</comment>
<dbReference type="InterPro" id="IPR017972">
    <property type="entry name" value="Cyt_P450_CS"/>
</dbReference>
<evidence type="ECO:0000256" key="1">
    <source>
        <dbReference type="ARBA" id="ARBA00001971"/>
    </source>
</evidence>
<dbReference type="Gene3D" id="1.10.630.10">
    <property type="entry name" value="Cytochrome P450"/>
    <property type="match status" value="2"/>
</dbReference>
<keyword evidence="6 13" id="KW-0479">Metal-binding</keyword>
<dbReference type="InterPro" id="IPR050476">
    <property type="entry name" value="Insect_CytP450_Detox"/>
</dbReference>
<evidence type="ECO:0000256" key="11">
    <source>
        <dbReference type="ARBA" id="ARBA00023033"/>
    </source>
</evidence>
<feature type="binding site" description="axial binding residue" evidence="13">
    <location>
        <position position="455"/>
    </location>
    <ligand>
        <name>heme</name>
        <dbReference type="ChEBI" id="CHEBI:30413"/>
    </ligand>
    <ligandPart>
        <name>Fe</name>
        <dbReference type="ChEBI" id="CHEBI:18248"/>
    </ligandPart>
</feature>
<dbReference type="PRINTS" id="PR00385">
    <property type="entry name" value="P450"/>
</dbReference>
<dbReference type="GO" id="GO:0020037">
    <property type="term" value="F:heme binding"/>
    <property type="evidence" value="ECO:0007669"/>
    <property type="project" value="InterPro"/>
</dbReference>
<dbReference type="GO" id="GO:0004497">
    <property type="term" value="F:monooxygenase activity"/>
    <property type="evidence" value="ECO:0007669"/>
    <property type="project" value="UniProtKB-KW"/>
</dbReference>
<evidence type="ECO:0000256" key="13">
    <source>
        <dbReference type="PIRSR" id="PIRSR602401-1"/>
    </source>
</evidence>
<evidence type="ECO:0000313" key="15">
    <source>
        <dbReference type="EnsemblMetazoa" id="XP_008188450.1"/>
    </source>
</evidence>
<keyword evidence="16" id="KW-1185">Reference proteome</keyword>
<comment type="subcellular location">
    <subcellularLocation>
        <location evidence="3">Endoplasmic reticulum membrane</location>
        <topology evidence="3">Peripheral membrane protein</topology>
    </subcellularLocation>
    <subcellularLocation>
        <location evidence="2">Microsome membrane</location>
        <topology evidence="2">Peripheral membrane protein</topology>
    </subcellularLocation>
</comment>
<dbReference type="PANTHER" id="PTHR24292">
    <property type="entry name" value="CYTOCHROME P450"/>
    <property type="match status" value="1"/>
</dbReference>
<evidence type="ECO:0000256" key="2">
    <source>
        <dbReference type="ARBA" id="ARBA00004174"/>
    </source>
</evidence>
<dbReference type="InterPro" id="IPR001128">
    <property type="entry name" value="Cyt_P450"/>
</dbReference>
<evidence type="ECO:0008006" key="17">
    <source>
        <dbReference type="Google" id="ProtNLM"/>
    </source>
</evidence>
<evidence type="ECO:0000256" key="7">
    <source>
        <dbReference type="ARBA" id="ARBA00022824"/>
    </source>
</evidence>
<dbReference type="AlphaFoldDB" id="A0A8R2BAD8"/>
<feature type="transmembrane region" description="Helical" evidence="14">
    <location>
        <begin position="6"/>
        <end position="28"/>
    </location>
</feature>
<dbReference type="KEGG" id="api:100168454"/>
<evidence type="ECO:0000256" key="8">
    <source>
        <dbReference type="ARBA" id="ARBA00022848"/>
    </source>
</evidence>
<keyword evidence="5 13" id="KW-0349">Heme</keyword>
<dbReference type="EnsemblMetazoa" id="XM_008190228.2">
    <property type="protein sequence ID" value="XP_008188450.1"/>
    <property type="gene ID" value="LOC100168454"/>
</dbReference>
<organism evidence="15 16">
    <name type="scientific">Acyrthosiphon pisum</name>
    <name type="common">Pea aphid</name>
    <dbReference type="NCBI Taxonomy" id="7029"/>
    <lineage>
        <taxon>Eukaryota</taxon>
        <taxon>Metazoa</taxon>
        <taxon>Ecdysozoa</taxon>
        <taxon>Arthropoda</taxon>
        <taxon>Hexapoda</taxon>
        <taxon>Insecta</taxon>
        <taxon>Pterygota</taxon>
        <taxon>Neoptera</taxon>
        <taxon>Paraneoptera</taxon>
        <taxon>Hemiptera</taxon>
        <taxon>Sternorrhyncha</taxon>
        <taxon>Aphidomorpha</taxon>
        <taxon>Aphidoidea</taxon>
        <taxon>Aphididae</taxon>
        <taxon>Macrosiphini</taxon>
        <taxon>Acyrthosiphon</taxon>
    </lineage>
</organism>
<dbReference type="GO" id="GO:0016705">
    <property type="term" value="F:oxidoreductase activity, acting on paired donors, with incorporation or reduction of molecular oxygen"/>
    <property type="evidence" value="ECO:0007669"/>
    <property type="project" value="InterPro"/>
</dbReference>
<reference evidence="16" key="1">
    <citation type="submission" date="2010-06" db="EMBL/GenBank/DDBJ databases">
        <authorList>
            <person name="Jiang H."/>
            <person name="Abraham K."/>
            <person name="Ali S."/>
            <person name="Alsbrooks S.L."/>
            <person name="Anim B.N."/>
            <person name="Anosike U.S."/>
            <person name="Attaway T."/>
            <person name="Bandaranaike D.P."/>
            <person name="Battles P.K."/>
            <person name="Bell S.N."/>
            <person name="Bell A.V."/>
            <person name="Beltran B."/>
            <person name="Bickham C."/>
            <person name="Bustamante Y."/>
            <person name="Caleb T."/>
            <person name="Canada A."/>
            <person name="Cardenas V."/>
            <person name="Carter K."/>
            <person name="Chacko J."/>
            <person name="Chandrabose M.N."/>
            <person name="Chavez D."/>
            <person name="Chavez A."/>
            <person name="Chen L."/>
            <person name="Chu H.-S."/>
            <person name="Claassen K.J."/>
            <person name="Cockrell R."/>
            <person name="Collins M."/>
            <person name="Cooper J.A."/>
            <person name="Cree A."/>
            <person name="Curry S.M."/>
            <person name="Da Y."/>
            <person name="Dao M.D."/>
            <person name="Das B."/>
            <person name="Davila M.-L."/>
            <person name="Davy-Carroll L."/>
            <person name="Denson S."/>
            <person name="Dinh H."/>
            <person name="Ebong V.E."/>
            <person name="Edwards J.R."/>
            <person name="Egan A."/>
            <person name="El-Daye J."/>
            <person name="Escobedo L."/>
            <person name="Fernandez S."/>
            <person name="Fernando P.R."/>
            <person name="Flagg N."/>
            <person name="Forbes L.D."/>
            <person name="Fowler R.G."/>
            <person name="Fu Q."/>
            <person name="Gabisi R.A."/>
            <person name="Ganer J."/>
            <person name="Garbino Pronczuk A."/>
            <person name="Garcia R.M."/>
            <person name="Garner T."/>
            <person name="Garrett T.E."/>
            <person name="Gonzalez D.A."/>
            <person name="Hamid H."/>
            <person name="Hawkins E.S."/>
            <person name="Hirani K."/>
            <person name="Hogues M.E."/>
            <person name="Hollins B."/>
            <person name="Hsiao C.-H."/>
            <person name="Jabil R."/>
            <person name="James M.L."/>
            <person name="Jhangiani S.N."/>
            <person name="Johnson B."/>
            <person name="Johnson Q."/>
            <person name="Joshi V."/>
            <person name="Kalu J.B."/>
            <person name="Kam C."/>
            <person name="Kashfia A."/>
            <person name="Keebler J."/>
            <person name="Kisamo H."/>
            <person name="Kovar C.L."/>
            <person name="Lago L.A."/>
            <person name="Lai C.-Y."/>
            <person name="Laidlaw J."/>
            <person name="Lara F."/>
            <person name="Le T.-K."/>
            <person name="Lee S.L."/>
            <person name="Legall F.H."/>
            <person name="Lemon S.J."/>
            <person name="Lewis L.R."/>
            <person name="Li B."/>
            <person name="Liu Y."/>
            <person name="Liu Y.-S."/>
            <person name="Lopez J."/>
            <person name="Lozado R.J."/>
            <person name="Lu J."/>
            <person name="Madu R.C."/>
            <person name="Maheshwari M."/>
            <person name="Maheshwari R."/>
            <person name="Malloy K."/>
            <person name="Martinez E."/>
            <person name="Mathew T."/>
            <person name="Mercado I.C."/>
            <person name="Mercado C."/>
            <person name="Meyer B."/>
            <person name="Montgomery K."/>
            <person name="Morgan M.B."/>
            <person name="Munidasa M."/>
            <person name="Nazareth L.V."/>
            <person name="Nelson J."/>
            <person name="Ng B.M."/>
            <person name="Nguyen N.B."/>
            <person name="Nguyen P.Q."/>
            <person name="Nguyen T."/>
            <person name="Obregon M."/>
            <person name="Okwuonu G.O."/>
            <person name="Onwere C.G."/>
            <person name="Orozco G."/>
            <person name="Parra A."/>
            <person name="Patel S."/>
            <person name="Patil S."/>
            <person name="Perez A."/>
            <person name="Perez Y."/>
            <person name="Pham C."/>
            <person name="Primus E.L."/>
            <person name="Pu L.-L."/>
            <person name="Puazo M."/>
            <person name="Qin X."/>
            <person name="Quiroz J.B."/>
            <person name="Reese J."/>
            <person name="Richards S."/>
            <person name="Rives C.M."/>
            <person name="Robberts R."/>
            <person name="Ruiz S.J."/>
            <person name="Ruiz M.J."/>
            <person name="Santibanez J."/>
            <person name="Schneider B.W."/>
            <person name="Sisson I."/>
            <person name="Smith M."/>
            <person name="Sodergren E."/>
            <person name="Song X.-Z."/>
            <person name="Song B.B."/>
            <person name="Summersgill H."/>
            <person name="Thelus R."/>
            <person name="Thornton R.D."/>
            <person name="Trejos Z.Y."/>
            <person name="Usmani K."/>
            <person name="Vattathil S."/>
            <person name="Villasana D."/>
            <person name="Walker D.L."/>
            <person name="Wang S."/>
            <person name="Wang K."/>
            <person name="White C.S."/>
            <person name="Williams A.C."/>
            <person name="Williamson J."/>
            <person name="Wilson K."/>
            <person name="Woghiren I.O."/>
            <person name="Woodworth J.R."/>
            <person name="Worley K.C."/>
            <person name="Wright R.A."/>
            <person name="Wu W."/>
            <person name="Young L."/>
            <person name="Zhang L."/>
            <person name="Zhang J."/>
            <person name="Zhu Y."/>
            <person name="Muzny D.M."/>
            <person name="Weinstock G."/>
            <person name="Gibbs R.A."/>
        </authorList>
    </citation>
    <scope>NUCLEOTIDE SEQUENCE [LARGE SCALE GENOMIC DNA]</scope>
    <source>
        <strain evidence="16">LSR1</strain>
    </source>
</reference>
<dbReference type="InterPro" id="IPR036396">
    <property type="entry name" value="Cyt_P450_sf"/>
</dbReference>
<dbReference type="OrthoDB" id="2789670at2759"/>
<proteinExistence type="inferred from homology"/>
<dbReference type="CDD" id="cd11056">
    <property type="entry name" value="CYP6-like"/>
    <property type="match status" value="2"/>
</dbReference>
<dbReference type="PANTHER" id="PTHR24292:SF54">
    <property type="entry name" value="CYP9F3-RELATED"/>
    <property type="match status" value="1"/>
</dbReference>
<dbReference type="Pfam" id="PF00067">
    <property type="entry name" value="p450"/>
    <property type="match status" value="2"/>
</dbReference>
<dbReference type="PROSITE" id="PS00086">
    <property type="entry name" value="CYTOCHROME_P450"/>
    <property type="match status" value="2"/>
</dbReference>
<name>A0A8R2BAD8_ACYPI</name>
<evidence type="ECO:0000256" key="5">
    <source>
        <dbReference type="ARBA" id="ARBA00022617"/>
    </source>
</evidence>